<protein>
    <submittedName>
        <fullName evidence="2">SCP2 sterol-binding domain-containing protein</fullName>
    </submittedName>
</protein>
<evidence type="ECO:0000313" key="3">
    <source>
        <dbReference type="Proteomes" id="UP001197795"/>
    </source>
</evidence>
<name>A0AAE3A4G8_9FIRM</name>
<dbReference type="InterPro" id="IPR036527">
    <property type="entry name" value="SCP2_sterol-bd_dom_sf"/>
</dbReference>
<dbReference type="Proteomes" id="UP001197795">
    <property type="component" value="Unassembled WGS sequence"/>
</dbReference>
<proteinExistence type="predicted"/>
<dbReference type="InterPro" id="IPR029039">
    <property type="entry name" value="Flavoprotein-like_sf"/>
</dbReference>
<dbReference type="RefSeq" id="WP_022312670.1">
    <property type="nucleotide sequence ID" value="NZ_JAJEPV010000029.1"/>
</dbReference>
<dbReference type="SUPFAM" id="SSF52218">
    <property type="entry name" value="Flavoproteins"/>
    <property type="match status" value="1"/>
</dbReference>
<dbReference type="Gene3D" id="3.40.50.360">
    <property type="match status" value="1"/>
</dbReference>
<accession>A0AAE3A4G8</accession>
<sequence>MNINIYYGGRGIIDDPTIYVINKMQEVLEELRVHVERYNLYDGKTNITTLPQTLKEADGIILATTVEWYGIGGYMQQFLDACWLYGDKETIAGIYMCPVVMSTTYGEREGKLSLAAAWEILGGLPCSGICGYIENTVTLEMNGQYGQIIEKKAENMYRTINQKIASFPASNKVMRQKVTIPKAINLTPQETEQLSEYVSDDTFVQRQKEDIQELTSMFRDMLDNSGTDNEQEYLEEFRKVFVPQPGFEARYVINIEEKKNPLWIAIGSGALECGYGETEKPDVEMQMNRAAMEDIVNGRMTFQRAFMSGIMKRMKGDFRILRTLDQMFPFEENNR</sequence>
<evidence type="ECO:0000313" key="2">
    <source>
        <dbReference type="EMBL" id="MCC2120261.1"/>
    </source>
</evidence>
<evidence type="ECO:0000259" key="1">
    <source>
        <dbReference type="Pfam" id="PF02036"/>
    </source>
</evidence>
<keyword evidence="3" id="KW-1185">Reference proteome</keyword>
<dbReference type="Gene3D" id="3.30.1050.10">
    <property type="entry name" value="SCP2 sterol-binding domain"/>
    <property type="match status" value="1"/>
</dbReference>
<dbReference type="Pfam" id="PF02036">
    <property type="entry name" value="SCP2"/>
    <property type="match status" value="1"/>
</dbReference>
<gene>
    <name evidence="2" type="ORF">LKD75_11820</name>
</gene>
<feature type="domain" description="SCP2" evidence="1">
    <location>
        <begin position="248"/>
        <end position="327"/>
    </location>
</feature>
<dbReference type="AlphaFoldDB" id="A0AAE3A4G8"/>
<dbReference type="SUPFAM" id="SSF55718">
    <property type="entry name" value="SCP-like"/>
    <property type="match status" value="1"/>
</dbReference>
<comment type="caution">
    <text evidence="2">The sequence shown here is derived from an EMBL/GenBank/DDBJ whole genome shotgun (WGS) entry which is preliminary data.</text>
</comment>
<organism evidence="2 3">
    <name type="scientific">Waltera acetigignens</name>
    <dbReference type="NCBI Taxonomy" id="2981769"/>
    <lineage>
        <taxon>Bacteria</taxon>
        <taxon>Bacillati</taxon>
        <taxon>Bacillota</taxon>
        <taxon>Clostridia</taxon>
        <taxon>Lachnospirales</taxon>
        <taxon>Lachnospiraceae</taxon>
        <taxon>Waltera</taxon>
    </lineage>
</organism>
<dbReference type="EMBL" id="JAJEPV010000029">
    <property type="protein sequence ID" value="MCC2120261.1"/>
    <property type="molecule type" value="Genomic_DNA"/>
</dbReference>
<reference evidence="2 3" key="1">
    <citation type="submission" date="2021-10" db="EMBL/GenBank/DDBJ databases">
        <title>Anaerobic single-cell dispensing facilitates the cultivation of human gut bacteria.</title>
        <authorList>
            <person name="Afrizal A."/>
        </authorList>
    </citation>
    <scope>NUCLEOTIDE SEQUENCE [LARGE SCALE GENOMIC DNA]</scope>
    <source>
        <strain evidence="2 3">CLA-AA-H273</strain>
    </source>
</reference>
<dbReference type="InterPro" id="IPR003033">
    <property type="entry name" value="SCP2_sterol-bd_dom"/>
</dbReference>